<dbReference type="InterPro" id="IPR035093">
    <property type="entry name" value="RelE/ParE_toxin_dom_sf"/>
</dbReference>
<evidence type="ECO:0000256" key="1">
    <source>
        <dbReference type="ARBA" id="ARBA00022649"/>
    </source>
</evidence>
<proteinExistence type="predicted"/>
<organism evidence="2 3">
    <name type="scientific">Prevotella herbatica</name>
    <dbReference type="NCBI Taxonomy" id="2801997"/>
    <lineage>
        <taxon>Bacteria</taxon>
        <taxon>Pseudomonadati</taxon>
        <taxon>Bacteroidota</taxon>
        <taxon>Bacteroidia</taxon>
        <taxon>Bacteroidales</taxon>
        <taxon>Prevotellaceae</taxon>
        <taxon>Prevotella</taxon>
    </lineage>
</organism>
<dbReference type="NCBIfam" id="TIGR02385">
    <property type="entry name" value="RelE_StbE"/>
    <property type="match status" value="1"/>
</dbReference>
<dbReference type="EMBL" id="AP024484">
    <property type="protein sequence ID" value="BCS84502.1"/>
    <property type="molecule type" value="Genomic_DNA"/>
</dbReference>
<evidence type="ECO:0000313" key="3">
    <source>
        <dbReference type="Proteomes" id="UP001319045"/>
    </source>
</evidence>
<keyword evidence="3" id="KW-1185">Reference proteome</keyword>
<protein>
    <submittedName>
        <fullName evidence="2">Type II toxin-antitoxin system YafQ family toxin</fullName>
    </submittedName>
</protein>
<dbReference type="Gene3D" id="3.30.2310.20">
    <property type="entry name" value="RelE-like"/>
    <property type="match status" value="1"/>
</dbReference>
<dbReference type="PIRSF" id="PIRSF006156">
    <property type="entry name" value="YafQ"/>
    <property type="match status" value="1"/>
</dbReference>
<keyword evidence="1" id="KW-1277">Toxin-antitoxin system</keyword>
<sequence length="93" mass="11076">MKDIHYSSKAKKDLKRYRHKESLMKALYEVLQYLTNEEDVPMGYYPHQLHGDYKDCMECHVDDDFLLIWTDGHVIEVVRIGTHSELYGKGRSR</sequence>
<dbReference type="PANTHER" id="PTHR40588:SF1">
    <property type="entry name" value="MRNA INTERFERASE TOXIN YAFQ"/>
    <property type="match status" value="1"/>
</dbReference>
<dbReference type="RefSeq" id="WP_207154671.1">
    <property type="nucleotide sequence ID" value="NZ_AP024484.1"/>
</dbReference>
<dbReference type="InterPro" id="IPR004386">
    <property type="entry name" value="Toxin_YafQ-like"/>
</dbReference>
<dbReference type="Pfam" id="PF15738">
    <property type="entry name" value="YafQ_toxin"/>
    <property type="match status" value="1"/>
</dbReference>
<name>A0ABM7NVI8_9BACT</name>
<reference evidence="2 3" key="1">
    <citation type="journal article" date="2022" name="Int. J. Syst. Evol. Microbiol.">
        <title>Prevotella herbatica sp. nov., a plant polysaccharide-decomposing anaerobic bacterium isolated from a methanogenic reactor.</title>
        <authorList>
            <person name="Uek A."/>
            <person name="Tonouchi A."/>
            <person name="Kaku N."/>
            <person name="Ueki K."/>
        </authorList>
    </citation>
    <scope>NUCLEOTIDE SEQUENCE [LARGE SCALE GENOMIC DNA]</scope>
    <source>
        <strain evidence="2 3">WR041</strain>
    </source>
</reference>
<gene>
    <name evidence="2" type="ORF">prwr041_03950</name>
</gene>
<dbReference type="SUPFAM" id="SSF143011">
    <property type="entry name" value="RelE-like"/>
    <property type="match status" value="1"/>
</dbReference>
<dbReference type="PANTHER" id="PTHR40588">
    <property type="entry name" value="MRNA INTERFERASE TOXIN YAFQ"/>
    <property type="match status" value="1"/>
</dbReference>
<dbReference type="InterPro" id="IPR007712">
    <property type="entry name" value="RelE/ParE_toxin"/>
</dbReference>
<dbReference type="Proteomes" id="UP001319045">
    <property type="component" value="Chromosome"/>
</dbReference>
<evidence type="ECO:0000313" key="2">
    <source>
        <dbReference type="EMBL" id="BCS84502.1"/>
    </source>
</evidence>
<accession>A0ABM7NVI8</accession>